<dbReference type="Gene3D" id="1.25.10.10">
    <property type="entry name" value="Leucine-rich Repeat Variant"/>
    <property type="match status" value="1"/>
</dbReference>
<feature type="compositionally biased region" description="Acidic residues" evidence="1">
    <location>
        <begin position="1754"/>
        <end position="1766"/>
    </location>
</feature>
<dbReference type="InterPro" id="IPR011989">
    <property type="entry name" value="ARM-like"/>
</dbReference>
<accession>A0A9W8J896</accession>
<reference evidence="4" key="1">
    <citation type="submission" date="2022-06" db="EMBL/GenBank/DDBJ databases">
        <title>Genome Sequence of Candolleomyces eurysporus.</title>
        <authorList>
            <person name="Buettner E."/>
        </authorList>
    </citation>
    <scope>NUCLEOTIDE SEQUENCE</scope>
    <source>
        <strain evidence="4">VTCC 930004</strain>
    </source>
</reference>
<keyword evidence="5" id="KW-1185">Reference proteome</keyword>
<organism evidence="4 5">
    <name type="scientific">Candolleomyces eurysporus</name>
    <dbReference type="NCBI Taxonomy" id="2828524"/>
    <lineage>
        <taxon>Eukaryota</taxon>
        <taxon>Fungi</taxon>
        <taxon>Dikarya</taxon>
        <taxon>Basidiomycota</taxon>
        <taxon>Agaricomycotina</taxon>
        <taxon>Agaricomycetes</taxon>
        <taxon>Agaricomycetidae</taxon>
        <taxon>Agaricales</taxon>
        <taxon>Agaricineae</taxon>
        <taxon>Psathyrellaceae</taxon>
        <taxon>Candolleomyces</taxon>
    </lineage>
</organism>
<sequence length="1790" mass="200271">MGARFLVYKEKHGRRHPTYGSEAEKAQYRDSASKISRVSSVPNTPKASEPTTRNGANRRQSVSDRREKRKEQRKKTNKTLEFRPEAKIWDLYMDDAEREAKDRVDLWTTGLDSLLIFAGLFAGIVSSFVIDSRDELLEESEQNLLSDIRDALRGGSIMQIVQIPVSAKWINGLWLLSLYITLFSAIMGVLAKDWLAKFVPANTRREAADAYHRYKLDMQAEFWYLEEVITLIPFLVQIAAFLFFLGLIIQSTGDDQTLGHMLLAFCISGLVVYFTMTFLPLLIPSSPFKTPLSDLLLWLKKFQMKTDINDGLADILYTKLIQSPKPYYVDEAAAEISLPSFRKKWIDFLCRNDSPQFLLTRFQQCVLSRPDNVNLRNDTLCNHLLAFLQLVDHCEEVFRDAKPEERAFLLQQYGVLLNVLRTSLQPGYPLHRWNTLPESLRPLLFGVRVQILNLLSVLPLGYRSAENAGSLIDFHHDELDDRPWEMGLENITSSHRLHVMLGACRGVVQGESNVKMVSTFLLSLWLAKETGRTSEWAGNIESKDRGQVDTLALEFLSRLYDSVVSSWEEMAIVAFDDISVVYGVEPPVRVAPPPNQPHQPISQTLASMLPMRNRAYQIHALKMLQAMPDMSMQAEIHTTASIDAIANMAVHEADEIAEYAFSLLMYLVCNSDASLSGDDQARSSGIAFLQKISQDSKASQSLYAVIKGAIAKLVENALDYYQADTLNLAMQLARDLLDPLYSPIDTKPLLKESKDAVVSYIKSTLAQNWEIFRVSEILEGFSGYLSDQPSEPPPPFKFPWDSSGTYFFQETIESLLGPIIDCAIHSEHFFIREKAKEVLKLLYEKETLKPLMKVDTFSLLEEVASSKPSSGGHIRSAVSVAEVFVDQLELSPSLLKRLTDLVGRDEEYYEVNLPSLRLLSAICKEFELTDEAINATRTALKSFEGQPAVGTEKDPRAYAAWIPLLADMAKKVYFPEAISLMLKARIKSENDYDFDEARIGELLLSGEFADESAYVKGLEAAIPTDLRVLLQDPPEKWDYKEKWVKLLVVLSRRPSLSDTAKHALETVAKDMRDGIEAKPVPVKNREEREELVPVAQDETEHNADTRDLVKDGILGNIDAFIDHPHWTVRSKFIQILAGLGVHDGYELSNTILNKIKRAAISDSDYDVRSEAINALSTLLVEAGAKYSETIQEIVKSSFEAGLEDPYGDVRGQWANLASHFIKDEDFQALPKLIELVIKEESEKVTFESLDALLQVKLSEPIDIVLPKSLELALKIDASKRVARSAAISLFGALLGYMDGQLKYGSPYESLLGRGSDTQIIARLADIAVKDTDLNCREDAVRLFRVIYYNNLNFSRWQDPAKTTLPKLLDNALKGQDAVLRENAIFAFDTLTTTGPIEFMNYTMQFDLVLPPLPSLLRILLIDGDDHQVGVEKILFKNLKGTMVDARLYHDLFVAIPPLITAMTTAGKAFALRLIETHPMNPETAVKMVHLLAPTLRSTSSFARTAAVELLSALYAEHKFSKPLMIESAISEIVTLALDDKDDVGGIQSTSIELLATFISVAPLPVVKPGSETDKLSEVSSVLKQITPLATKFMGLLEVEHLRSPVVGLLSLMSIQPAVRETISLRIINAIFGDDNAALVGHVELLTQLISDGRFQDTATDYMVVFLASALTTLPQLSSYRLKILTALSIRYPANTIGPSIETEPGKFKDLVDWFTLALFGRHATVHEVTTWGTRCGVWLAATRKEPDPVPEPVPEPEPETEPETETELQPLIKGKELVQEHESINIASGA</sequence>
<feature type="non-terminal residue" evidence="4">
    <location>
        <position position="1790"/>
    </location>
</feature>
<evidence type="ECO:0000256" key="1">
    <source>
        <dbReference type="SAM" id="MobiDB-lite"/>
    </source>
</evidence>
<evidence type="ECO:0000259" key="3">
    <source>
        <dbReference type="Pfam" id="PF20153"/>
    </source>
</evidence>
<feature type="region of interest" description="Disordered" evidence="1">
    <location>
        <begin position="1743"/>
        <end position="1774"/>
    </location>
</feature>
<evidence type="ECO:0000256" key="2">
    <source>
        <dbReference type="SAM" id="Phobius"/>
    </source>
</evidence>
<dbReference type="OrthoDB" id="3219854at2759"/>
<keyword evidence="2" id="KW-1133">Transmembrane helix</keyword>
<feature type="transmembrane region" description="Helical" evidence="2">
    <location>
        <begin position="261"/>
        <end position="283"/>
    </location>
</feature>
<proteinExistence type="predicted"/>
<dbReference type="EMBL" id="JANBPK010000945">
    <property type="protein sequence ID" value="KAJ2928018.1"/>
    <property type="molecule type" value="Genomic_DNA"/>
</dbReference>
<dbReference type="Proteomes" id="UP001140091">
    <property type="component" value="Unassembled WGS sequence"/>
</dbReference>
<evidence type="ECO:0000313" key="5">
    <source>
        <dbReference type="Proteomes" id="UP001140091"/>
    </source>
</evidence>
<feature type="region of interest" description="Disordered" evidence="1">
    <location>
        <begin position="1"/>
        <end position="77"/>
    </location>
</feature>
<feature type="transmembrane region" description="Helical" evidence="2">
    <location>
        <begin position="172"/>
        <end position="191"/>
    </location>
</feature>
<gene>
    <name evidence="4" type="ORF">H1R20_g9071</name>
</gene>
<dbReference type="InterPro" id="IPR045338">
    <property type="entry name" value="DUF6535"/>
</dbReference>
<feature type="transmembrane region" description="Helical" evidence="2">
    <location>
        <begin position="228"/>
        <end position="249"/>
    </location>
</feature>
<keyword evidence="2" id="KW-0812">Transmembrane</keyword>
<dbReference type="InterPro" id="IPR016024">
    <property type="entry name" value="ARM-type_fold"/>
</dbReference>
<evidence type="ECO:0000313" key="4">
    <source>
        <dbReference type="EMBL" id="KAJ2928018.1"/>
    </source>
</evidence>
<dbReference type="Pfam" id="PF20153">
    <property type="entry name" value="DUF6535"/>
    <property type="match status" value="1"/>
</dbReference>
<feature type="compositionally biased region" description="Polar residues" evidence="1">
    <location>
        <begin position="33"/>
        <end position="60"/>
    </location>
</feature>
<feature type="compositionally biased region" description="Basic and acidic residues" evidence="1">
    <location>
        <begin position="61"/>
        <end position="70"/>
    </location>
</feature>
<feature type="domain" description="DUF6535" evidence="3">
    <location>
        <begin position="89"/>
        <end position="250"/>
    </location>
</feature>
<comment type="caution">
    <text evidence="4">The sequence shown here is derived from an EMBL/GenBank/DDBJ whole genome shotgun (WGS) entry which is preliminary data.</text>
</comment>
<feature type="compositionally biased region" description="Basic and acidic residues" evidence="1">
    <location>
        <begin position="22"/>
        <end position="32"/>
    </location>
</feature>
<keyword evidence="2" id="KW-0472">Membrane</keyword>
<dbReference type="SUPFAM" id="SSF48371">
    <property type="entry name" value="ARM repeat"/>
    <property type="match status" value="1"/>
</dbReference>
<name>A0A9W8J896_9AGAR</name>
<protein>
    <recommendedName>
        <fullName evidence="3">DUF6535 domain-containing protein</fullName>
    </recommendedName>
</protein>